<accession>A0A1F6LL65</accession>
<dbReference type="GO" id="GO:0042586">
    <property type="term" value="F:peptide deformylase activity"/>
    <property type="evidence" value="ECO:0007669"/>
    <property type="project" value="UniProtKB-UniRule"/>
</dbReference>
<dbReference type="Pfam" id="PF01327">
    <property type="entry name" value="Pep_deformylase"/>
    <property type="match status" value="1"/>
</dbReference>
<comment type="cofactor">
    <cofactor evidence="2">
        <name>Fe(2+)</name>
        <dbReference type="ChEBI" id="CHEBI:29033"/>
    </cofactor>
    <text evidence="2">Binds 1 Fe(2+) ion.</text>
</comment>
<keyword evidence="2" id="KW-0408">Iron</keyword>
<comment type="function">
    <text evidence="2">Removes the formyl group from the N-terminal Met of newly synthesized proteins. Requires at least a dipeptide for an efficient rate of reaction. N-terminal L-methionine is a prerequisite for activity but the enzyme has broad specificity at other positions.</text>
</comment>
<feature type="binding site" evidence="2">
    <location>
        <position position="142"/>
    </location>
    <ligand>
        <name>Fe cation</name>
        <dbReference type="ChEBI" id="CHEBI:24875"/>
    </ligand>
</feature>
<feature type="binding site" evidence="2">
    <location>
        <position position="96"/>
    </location>
    <ligand>
        <name>Fe cation</name>
        <dbReference type="ChEBI" id="CHEBI:24875"/>
    </ligand>
</feature>
<dbReference type="HAMAP" id="MF_00163">
    <property type="entry name" value="Pep_deformylase"/>
    <property type="match status" value="1"/>
</dbReference>
<keyword evidence="2" id="KW-0479">Metal-binding</keyword>
<name>A0A1F6LL65_9BACT</name>
<dbReference type="CDD" id="cd00487">
    <property type="entry name" value="Pep_deformylase"/>
    <property type="match status" value="1"/>
</dbReference>
<comment type="similarity">
    <text evidence="1 2">Belongs to the polypeptide deformylase family.</text>
</comment>
<dbReference type="PRINTS" id="PR01576">
    <property type="entry name" value="PDEFORMYLASE"/>
</dbReference>
<keyword evidence="2" id="KW-0378">Hydrolase</keyword>
<dbReference type="NCBIfam" id="TIGR00079">
    <property type="entry name" value="pept_deformyl"/>
    <property type="match status" value="1"/>
</dbReference>
<evidence type="ECO:0000256" key="2">
    <source>
        <dbReference type="HAMAP-Rule" id="MF_00163"/>
    </source>
</evidence>
<dbReference type="Proteomes" id="UP000177067">
    <property type="component" value="Unassembled WGS sequence"/>
</dbReference>
<dbReference type="EC" id="3.5.1.88" evidence="2"/>
<dbReference type="AlphaFoldDB" id="A0A1F6LL65"/>
<dbReference type="PANTHER" id="PTHR10458:SF22">
    <property type="entry name" value="PEPTIDE DEFORMYLASE"/>
    <property type="match status" value="1"/>
</dbReference>
<feature type="active site" evidence="2">
    <location>
        <position position="139"/>
    </location>
</feature>
<proteinExistence type="inferred from homology"/>
<dbReference type="GO" id="GO:0006412">
    <property type="term" value="P:translation"/>
    <property type="evidence" value="ECO:0007669"/>
    <property type="project" value="UniProtKB-UniRule"/>
</dbReference>
<protein>
    <recommendedName>
        <fullName evidence="2">Peptide deformylase</fullName>
        <shortName evidence="2">PDF</shortName>
        <ecNumber evidence="2">3.5.1.88</ecNumber>
    </recommendedName>
    <alternativeName>
        <fullName evidence="2">Polypeptide deformylase</fullName>
    </alternativeName>
</protein>
<gene>
    <name evidence="2" type="primary">def</name>
    <name evidence="3" type="ORF">A2725_00460</name>
</gene>
<comment type="caution">
    <text evidence="3">The sequence shown here is derived from an EMBL/GenBank/DDBJ whole genome shotgun (WGS) entry which is preliminary data.</text>
</comment>
<evidence type="ECO:0000313" key="3">
    <source>
        <dbReference type="EMBL" id="OGH60106.1"/>
    </source>
</evidence>
<dbReference type="InterPro" id="IPR036821">
    <property type="entry name" value="Peptide_deformylase_sf"/>
</dbReference>
<organism evidence="3 4">
    <name type="scientific">Candidatus Magasanikbacteria bacterium RIFCSPHIGHO2_01_FULL_33_34</name>
    <dbReference type="NCBI Taxonomy" id="1798671"/>
    <lineage>
        <taxon>Bacteria</taxon>
        <taxon>Candidatus Magasanikiibacteriota</taxon>
    </lineage>
</organism>
<keyword evidence="2" id="KW-0648">Protein biosynthesis</keyword>
<evidence type="ECO:0000313" key="4">
    <source>
        <dbReference type="Proteomes" id="UP000177067"/>
    </source>
</evidence>
<dbReference type="GO" id="GO:0046872">
    <property type="term" value="F:metal ion binding"/>
    <property type="evidence" value="ECO:0007669"/>
    <property type="project" value="UniProtKB-KW"/>
</dbReference>
<dbReference type="EMBL" id="MFPS01000003">
    <property type="protein sequence ID" value="OGH60106.1"/>
    <property type="molecule type" value="Genomic_DNA"/>
</dbReference>
<dbReference type="SUPFAM" id="SSF56420">
    <property type="entry name" value="Peptide deformylase"/>
    <property type="match status" value="1"/>
</dbReference>
<dbReference type="Gene3D" id="3.90.45.10">
    <property type="entry name" value="Peptide deformylase"/>
    <property type="match status" value="1"/>
</dbReference>
<evidence type="ECO:0000256" key="1">
    <source>
        <dbReference type="ARBA" id="ARBA00010759"/>
    </source>
</evidence>
<sequence length="181" mass="20754">MMLKIITLPTPSLRERSKEIDRDFLLSPQTQKLIDEMIPKMYESDGIGLAAPQIAHNIRICIIGKDSDKKLKEDLVLVNPTWEKSSKKKNTDLEGCLSVPHTFGKVIRYTHIDVQALDRHGNKISFSAKKFLARVIQHEVDHLDGILFIDKATEIYKEEINNKPNKTIQQTNLKDEHSLKI</sequence>
<dbReference type="PANTHER" id="PTHR10458">
    <property type="entry name" value="PEPTIDE DEFORMYLASE"/>
    <property type="match status" value="1"/>
</dbReference>
<dbReference type="InterPro" id="IPR023635">
    <property type="entry name" value="Peptide_deformylase"/>
</dbReference>
<dbReference type="PIRSF" id="PIRSF004749">
    <property type="entry name" value="Pep_def"/>
    <property type="match status" value="1"/>
</dbReference>
<comment type="catalytic activity">
    <reaction evidence="2">
        <text>N-terminal N-formyl-L-methionyl-[peptide] + H2O = N-terminal L-methionyl-[peptide] + formate</text>
        <dbReference type="Rhea" id="RHEA:24420"/>
        <dbReference type="Rhea" id="RHEA-COMP:10639"/>
        <dbReference type="Rhea" id="RHEA-COMP:10640"/>
        <dbReference type="ChEBI" id="CHEBI:15377"/>
        <dbReference type="ChEBI" id="CHEBI:15740"/>
        <dbReference type="ChEBI" id="CHEBI:49298"/>
        <dbReference type="ChEBI" id="CHEBI:64731"/>
        <dbReference type="EC" id="3.5.1.88"/>
    </reaction>
</comment>
<dbReference type="NCBIfam" id="NF001159">
    <property type="entry name" value="PRK00150.1-3"/>
    <property type="match status" value="1"/>
</dbReference>
<reference evidence="3 4" key="1">
    <citation type="journal article" date="2016" name="Nat. Commun.">
        <title>Thousands of microbial genomes shed light on interconnected biogeochemical processes in an aquifer system.</title>
        <authorList>
            <person name="Anantharaman K."/>
            <person name="Brown C.T."/>
            <person name="Hug L.A."/>
            <person name="Sharon I."/>
            <person name="Castelle C.J."/>
            <person name="Probst A.J."/>
            <person name="Thomas B.C."/>
            <person name="Singh A."/>
            <person name="Wilkins M.J."/>
            <person name="Karaoz U."/>
            <person name="Brodie E.L."/>
            <person name="Williams K.H."/>
            <person name="Hubbard S.S."/>
            <person name="Banfield J.F."/>
        </authorList>
    </citation>
    <scope>NUCLEOTIDE SEQUENCE [LARGE SCALE GENOMIC DNA]</scope>
</reference>
<feature type="binding site" evidence="2">
    <location>
        <position position="138"/>
    </location>
    <ligand>
        <name>Fe cation</name>
        <dbReference type="ChEBI" id="CHEBI:24875"/>
    </ligand>
</feature>